<organism evidence="9 10">
    <name type="scientific">Alistipes finegoldii</name>
    <dbReference type="NCBI Taxonomy" id="214856"/>
    <lineage>
        <taxon>Bacteria</taxon>
        <taxon>Pseudomonadati</taxon>
        <taxon>Bacteroidota</taxon>
        <taxon>Bacteroidia</taxon>
        <taxon>Bacteroidales</taxon>
        <taxon>Rikenellaceae</taxon>
        <taxon>Alistipes</taxon>
    </lineage>
</organism>
<dbReference type="NCBIfam" id="TIGR03023">
    <property type="entry name" value="WcaJ_sugtrans"/>
    <property type="match status" value="1"/>
</dbReference>
<comment type="subcellular location">
    <subcellularLocation>
        <location evidence="1">Membrane</location>
        <topology evidence="1">Multi-pass membrane protein</topology>
    </subcellularLocation>
</comment>
<feature type="transmembrane region" description="Helical" evidence="7">
    <location>
        <begin position="106"/>
        <end position="124"/>
    </location>
</feature>
<evidence type="ECO:0000313" key="10">
    <source>
        <dbReference type="Proteomes" id="UP001055105"/>
    </source>
</evidence>
<evidence type="ECO:0000256" key="4">
    <source>
        <dbReference type="ARBA" id="ARBA00022692"/>
    </source>
</evidence>
<dbReference type="InterPro" id="IPR017473">
    <property type="entry name" value="Undecaprenyl-P_gluc_Ptfrase"/>
</dbReference>
<dbReference type="Pfam" id="PF13727">
    <property type="entry name" value="CoA_binding_3"/>
    <property type="match status" value="1"/>
</dbReference>
<dbReference type="RefSeq" id="WP_244076602.1">
    <property type="nucleotide sequence ID" value="NZ_AP025581.1"/>
</dbReference>
<gene>
    <name evidence="9" type="ORF">CE91St16_21130</name>
</gene>
<evidence type="ECO:0000256" key="2">
    <source>
        <dbReference type="ARBA" id="ARBA00006464"/>
    </source>
</evidence>
<evidence type="ECO:0000259" key="8">
    <source>
        <dbReference type="Pfam" id="PF02397"/>
    </source>
</evidence>
<name>A0AA37KP66_9BACT</name>
<dbReference type="InterPro" id="IPR017475">
    <property type="entry name" value="EPS_sugar_tfrase"/>
</dbReference>
<dbReference type="PANTHER" id="PTHR30576">
    <property type="entry name" value="COLANIC BIOSYNTHESIS UDP-GLUCOSE LIPID CARRIER TRANSFERASE"/>
    <property type="match status" value="1"/>
</dbReference>
<feature type="transmembrane region" description="Helical" evidence="7">
    <location>
        <begin position="46"/>
        <end position="67"/>
    </location>
</feature>
<dbReference type="AlphaFoldDB" id="A0AA37KP66"/>
<feature type="transmembrane region" description="Helical" evidence="7">
    <location>
        <begin position="9"/>
        <end position="34"/>
    </location>
</feature>
<comment type="similarity">
    <text evidence="2">Belongs to the bacterial sugar transferase family.</text>
</comment>
<evidence type="ECO:0000256" key="1">
    <source>
        <dbReference type="ARBA" id="ARBA00004141"/>
    </source>
</evidence>
<dbReference type="InterPro" id="IPR003362">
    <property type="entry name" value="Bact_transf"/>
</dbReference>
<dbReference type="NCBIfam" id="TIGR03025">
    <property type="entry name" value="EPS_sugtrans"/>
    <property type="match status" value="1"/>
</dbReference>
<dbReference type="Pfam" id="PF02397">
    <property type="entry name" value="Bac_transf"/>
    <property type="match status" value="1"/>
</dbReference>
<feature type="domain" description="Bacterial sugar transferase" evidence="8">
    <location>
        <begin position="273"/>
        <end position="457"/>
    </location>
</feature>
<dbReference type="GO" id="GO:0016020">
    <property type="term" value="C:membrane"/>
    <property type="evidence" value="ECO:0007669"/>
    <property type="project" value="UniProtKB-SubCell"/>
</dbReference>
<feature type="transmembrane region" description="Helical" evidence="7">
    <location>
        <begin position="275"/>
        <end position="300"/>
    </location>
</feature>
<keyword evidence="4 7" id="KW-0812">Transmembrane</keyword>
<evidence type="ECO:0000256" key="5">
    <source>
        <dbReference type="ARBA" id="ARBA00022989"/>
    </source>
</evidence>
<dbReference type="EMBL" id="BQOL01000001">
    <property type="protein sequence ID" value="GKI19205.1"/>
    <property type="molecule type" value="Genomic_DNA"/>
</dbReference>
<sequence>MKQVMQESLLIKLPVIIGDLFLLNLSWIFALTLFPQPAYVAHSLEIFACLNICFIPGLSWFGVILSSRIVPYEEIIRRVFYVVLCHIGFFTLIQTVWSYGLLPLRLTGAFYISLTVALMLWRYICRMAVKITRGHGRNSRRVIIVGSKDNALEVYHEMVDNTSTGYRVLGFFSNHDDKALPGNTPCLGSVDEALPWLKRHPVNEVYCCLSTDRYLEEIFPIMDYCENNFVRFYYVPNLRNYMKRAMNLELLGNVPILYIREEPLRQVSNRFVKRAFDVTVSGVFLCTLFPFVYLFVALGIKLTSKGPVFFIQERSGENGRTFGCIKFRSMRVNDEADRVQATKNDPRKTRFGSFLRKSSIDELPQFINVLKGEMSIVGPRPHMLQHTELYSKLVNKYMVRHLIKPGITGWAQVTGYRGETHELSQMEGRVRRDIWYLENWSLLLDIRIMLLTVWNALKRDENAY</sequence>
<reference evidence="9" key="1">
    <citation type="submission" date="2022-01" db="EMBL/GenBank/DDBJ databases">
        <title>Novel bile acid biosynthetic pathways are enriched in the microbiome of centenarians.</title>
        <authorList>
            <person name="Sato Y."/>
            <person name="Atarashi K."/>
            <person name="Plichta R.D."/>
            <person name="Arai Y."/>
            <person name="Sasajima S."/>
            <person name="Kearney M.S."/>
            <person name="Suda W."/>
            <person name="Takeshita K."/>
            <person name="Sasaki T."/>
            <person name="Okamoto S."/>
            <person name="Skelly N.A."/>
            <person name="Okamura Y."/>
            <person name="Vlamakis H."/>
            <person name="Li Y."/>
            <person name="Tanoue T."/>
            <person name="Takei H."/>
            <person name="Nittono H."/>
            <person name="Narushima S."/>
            <person name="Irie J."/>
            <person name="Itoh H."/>
            <person name="Moriya K."/>
            <person name="Sugiura Y."/>
            <person name="Suematsu M."/>
            <person name="Moritoki N."/>
            <person name="Shibata S."/>
            <person name="Littman R.D."/>
            <person name="Fischbach A.M."/>
            <person name="Uwamino Y."/>
            <person name="Inoue T."/>
            <person name="Honda A."/>
            <person name="Hattori M."/>
            <person name="Murai T."/>
            <person name="Xavier J.R."/>
            <person name="Hirose N."/>
            <person name="Honda K."/>
        </authorList>
    </citation>
    <scope>NUCLEOTIDE SEQUENCE</scope>
    <source>
        <strain evidence="9">CE91-St16</strain>
    </source>
</reference>
<keyword evidence="6 7" id="KW-0472">Membrane</keyword>
<dbReference type="PANTHER" id="PTHR30576:SF0">
    <property type="entry name" value="UNDECAPRENYL-PHOSPHATE N-ACETYLGALACTOSAMINYL 1-PHOSPHATE TRANSFERASE-RELATED"/>
    <property type="match status" value="1"/>
</dbReference>
<keyword evidence="5 7" id="KW-1133">Transmembrane helix</keyword>
<dbReference type="Gene3D" id="3.40.50.720">
    <property type="entry name" value="NAD(P)-binding Rossmann-like Domain"/>
    <property type="match status" value="1"/>
</dbReference>
<accession>A0AA37KP66</accession>
<keyword evidence="3" id="KW-0808">Transferase</keyword>
<proteinExistence type="inferred from homology"/>
<evidence type="ECO:0000313" key="9">
    <source>
        <dbReference type="EMBL" id="GKI19205.1"/>
    </source>
</evidence>
<feature type="transmembrane region" description="Helical" evidence="7">
    <location>
        <begin position="79"/>
        <end position="100"/>
    </location>
</feature>
<protein>
    <submittedName>
        <fullName evidence="9">Undecaprenyl-phosphate glucose phosphotransferase</fullName>
    </submittedName>
</protein>
<evidence type="ECO:0000256" key="6">
    <source>
        <dbReference type="ARBA" id="ARBA00023136"/>
    </source>
</evidence>
<dbReference type="GO" id="GO:0016780">
    <property type="term" value="F:phosphotransferase activity, for other substituted phosphate groups"/>
    <property type="evidence" value="ECO:0007669"/>
    <property type="project" value="TreeGrafter"/>
</dbReference>
<comment type="caution">
    <text evidence="9">The sequence shown here is derived from an EMBL/GenBank/DDBJ whole genome shotgun (WGS) entry which is preliminary data.</text>
</comment>
<evidence type="ECO:0000256" key="3">
    <source>
        <dbReference type="ARBA" id="ARBA00022679"/>
    </source>
</evidence>
<dbReference type="Proteomes" id="UP001055105">
    <property type="component" value="Unassembled WGS sequence"/>
</dbReference>
<evidence type="ECO:0000256" key="7">
    <source>
        <dbReference type="SAM" id="Phobius"/>
    </source>
</evidence>